<gene>
    <name evidence="2" type="ORF">IB292_02375</name>
</gene>
<dbReference type="AlphaFoldDB" id="A0A9Q3UBP9"/>
<keyword evidence="1" id="KW-0812">Transmembrane</keyword>
<keyword evidence="1" id="KW-1133">Transmembrane helix</keyword>
<dbReference type="EMBL" id="JACVHL010000002">
    <property type="protein sequence ID" value="MCC3803875.1"/>
    <property type="molecule type" value="Genomic_DNA"/>
</dbReference>
<feature type="transmembrane region" description="Helical" evidence="1">
    <location>
        <begin position="5"/>
        <end position="24"/>
    </location>
</feature>
<keyword evidence="1" id="KW-0472">Membrane</keyword>
<evidence type="ECO:0000256" key="1">
    <source>
        <dbReference type="SAM" id="Phobius"/>
    </source>
</evidence>
<protein>
    <submittedName>
        <fullName evidence="2">Uncharacterized protein</fullName>
    </submittedName>
</protein>
<sequence>MKTKYFLIGAGLSALICGVVVLLFNGQDDLEKWMMPFGVTMFGMAFIKDLN</sequence>
<reference evidence="2" key="1">
    <citation type="submission" date="2020-09" db="EMBL/GenBank/DDBJ databases">
        <title>Genome sequence of Vibrio parahaemolyticus isolates.</title>
        <authorList>
            <person name="Hammerl J.A."/>
            <person name="Strauch E."/>
        </authorList>
    </citation>
    <scope>NUCLEOTIDE SEQUENCE</scope>
    <source>
        <strain evidence="2">17-VB00146</strain>
    </source>
</reference>
<dbReference type="Proteomes" id="UP000726777">
    <property type="component" value="Unassembled WGS sequence"/>
</dbReference>
<evidence type="ECO:0000313" key="2">
    <source>
        <dbReference type="EMBL" id="MCC3803875.1"/>
    </source>
</evidence>
<organism evidence="2 3">
    <name type="scientific">Vibrio parahaemolyticus</name>
    <dbReference type="NCBI Taxonomy" id="670"/>
    <lineage>
        <taxon>Bacteria</taxon>
        <taxon>Pseudomonadati</taxon>
        <taxon>Pseudomonadota</taxon>
        <taxon>Gammaproteobacteria</taxon>
        <taxon>Vibrionales</taxon>
        <taxon>Vibrionaceae</taxon>
        <taxon>Vibrio</taxon>
    </lineage>
</organism>
<comment type="caution">
    <text evidence="2">The sequence shown here is derived from an EMBL/GenBank/DDBJ whole genome shotgun (WGS) entry which is preliminary data.</text>
</comment>
<accession>A0A9Q3UBP9</accession>
<evidence type="ECO:0000313" key="3">
    <source>
        <dbReference type="Proteomes" id="UP000726777"/>
    </source>
</evidence>
<dbReference type="RefSeq" id="WP_228085549.1">
    <property type="nucleotide sequence ID" value="NZ_JACVHL010000002.1"/>
</dbReference>
<proteinExistence type="predicted"/>
<name>A0A9Q3UBP9_VIBPH</name>